<dbReference type="AlphaFoldDB" id="A0A6I4J1T2"/>
<reference evidence="7 8" key="1">
    <citation type="submission" date="2019-12" db="EMBL/GenBank/DDBJ databases">
        <authorList>
            <person name="Huq M.A."/>
        </authorList>
    </citation>
    <scope>NUCLEOTIDE SEQUENCE [LARGE SCALE GENOMIC DNA]</scope>
    <source>
        <strain evidence="7 8">MAH-20</strain>
    </source>
</reference>
<dbReference type="Pfam" id="PF00274">
    <property type="entry name" value="Glycolytic"/>
    <property type="match status" value="1"/>
</dbReference>
<keyword evidence="8" id="KW-1185">Reference proteome</keyword>
<proteinExistence type="inferred from homology"/>
<dbReference type="EMBL" id="WQMS01000013">
    <property type="protein sequence ID" value="MVO78569.1"/>
    <property type="molecule type" value="Genomic_DNA"/>
</dbReference>
<dbReference type="RefSeq" id="WP_157027496.1">
    <property type="nucleotide sequence ID" value="NZ_WQMS01000013.1"/>
</dbReference>
<dbReference type="PANTHER" id="PTHR11627">
    <property type="entry name" value="FRUCTOSE-BISPHOSPHATE ALDOLASE"/>
    <property type="match status" value="1"/>
</dbReference>
<comment type="pathway">
    <text evidence="1">Carbohydrate degradation; glycolysis; D-glyceraldehyde 3-phosphate and glycerone phosphate from D-glucose: step 4/4.</text>
</comment>
<evidence type="ECO:0000256" key="1">
    <source>
        <dbReference type="ARBA" id="ARBA00004714"/>
    </source>
</evidence>
<keyword evidence="5" id="KW-0456">Lyase</keyword>
<keyword evidence="4" id="KW-0324">Glycolysis</keyword>
<dbReference type="GO" id="GO:0006096">
    <property type="term" value="P:glycolytic process"/>
    <property type="evidence" value="ECO:0007669"/>
    <property type="project" value="UniProtKB-UniPathway"/>
</dbReference>
<evidence type="ECO:0000256" key="2">
    <source>
        <dbReference type="ARBA" id="ARBA00010387"/>
    </source>
</evidence>
<dbReference type="GO" id="GO:0004332">
    <property type="term" value="F:fructose-bisphosphate aldolase activity"/>
    <property type="evidence" value="ECO:0007669"/>
    <property type="project" value="UniProtKB-EC"/>
</dbReference>
<accession>A0A6I4J1T2</accession>
<evidence type="ECO:0000256" key="5">
    <source>
        <dbReference type="ARBA" id="ARBA00023239"/>
    </source>
</evidence>
<dbReference type="SUPFAM" id="SSF51569">
    <property type="entry name" value="Aldolase"/>
    <property type="match status" value="1"/>
</dbReference>
<evidence type="ECO:0000313" key="8">
    <source>
        <dbReference type="Proteomes" id="UP000441389"/>
    </source>
</evidence>
<evidence type="ECO:0000313" key="7">
    <source>
        <dbReference type="EMBL" id="MVO78569.1"/>
    </source>
</evidence>
<dbReference type="InterPro" id="IPR013785">
    <property type="entry name" value="Aldolase_TIM"/>
</dbReference>
<dbReference type="Gene3D" id="3.20.20.70">
    <property type="entry name" value="Aldolase class I"/>
    <property type="match status" value="1"/>
</dbReference>
<dbReference type="EC" id="4.1.2.13" evidence="3"/>
<dbReference type="NCBIfam" id="NF003784">
    <property type="entry name" value="PRK05377.1"/>
    <property type="match status" value="1"/>
</dbReference>
<comment type="caution">
    <text evidence="7">The sequence shown here is derived from an EMBL/GenBank/DDBJ whole genome shotgun (WGS) entry which is preliminary data.</text>
</comment>
<dbReference type="UniPathway" id="UPA00109">
    <property type="reaction ID" value="UER00183"/>
</dbReference>
<sequence length="301" mass="32278">MNTADMTAKIADGNGFIAALDQSGGSTPKALKGYGVEEGAWSNDEEMFGLIHQMRSRIITSPCFNGQKVIGAILFERTMDGQVDGKPVPQALIEKGVVPFIKIDKGLEAEANGVQLMKPMPELDALLTRAKGLGVFGTKERSVINLANREGIAAIVKQQFEVAQQVLAHALVPIIEPEVNIKSAERAEADAILLDELTKALDAMPGSDKVMLKLSIPAKSGLFDTLVDHPRVLRVVALSGGYSRPDACAELAKNRGMIASFSRALLEDLRHQMSDDAFNRSLGGAIDEIHHASTQKVPVTA</sequence>
<dbReference type="InterPro" id="IPR000741">
    <property type="entry name" value="FBA_I"/>
</dbReference>
<comment type="similarity">
    <text evidence="2">Belongs to the class I fructose-bisphosphate aldolase family.</text>
</comment>
<evidence type="ECO:0000256" key="4">
    <source>
        <dbReference type="ARBA" id="ARBA00023152"/>
    </source>
</evidence>
<dbReference type="Proteomes" id="UP000441389">
    <property type="component" value="Unassembled WGS sequence"/>
</dbReference>
<protein>
    <recommendedName>
        <fullName evidence="3">fructose-bisphosphate aldolase</fullName>
        <ecNumber evidence="3">4.1.2.13</ecNumber>
    </recommendedName>
    <alternativeName>
        <fullName evidence="6">Fructose-bisphosphate aldolase class I</fullName>
    </alternativeName>
</protein>
<evidence type="ECO:0000256" key="3">
    <source>
        <dbReference type="ARBA" id="ARBA00013068"/>
    </source>
</evidence>
<evidence type="ECO:0000256" key="6">
    <source>
        <dbReference type="ARBA" id="ARBA00029799"/>
    </source>
</evidence>
<organism evidence="7 8">
    <name type="scientific">Sphingomonas horti</name>
    <dbReference type="NCBI Taxonomy" id="2682842"/>
    <lineage>
        <taxon>Bacteria</taxon>
        <taxon>Pseudomonadati</taxon>
        <taxon>Pseudomonadota</taxon>
        <taxon>Alphaproteobacteria</taxon>
        <taxon>Sphingomonadales</taxon>
        <taxon>Sphingomonadaceae</taxon>
        <taxon>Sphingomonas</taxon>
    </lineage>
</organism>
<name>A0A6I4J1T2_9SPHN</name>
<gene>
    <name evidence="7" type="ORF">GON01_11585</name>
</gene>